<gene>
    <name evidence="2" type="ORF">BN2475_1170001</name>
</gene>
<dbReference type="AlphaFoldDB" id="A0A1N7SNF6"/>
<sequence length="176" mass="19275">MSVVCYLGITETKLGALKPSKTVSAAQGRKAAMAPPRAPRPKSATRARATGAVVRRRLTMHRANARALKTHAQGGSASLCPRLYASQFDRGSLPPQATPRKQNRREPLAGAQGHCRGRHRRPRPSSCLSAVCPKVRLSPQVVSQEHMAFGMRKPRAMSYLSTAYTRMHAQNTFSIY</sequence>
<keyword evidence="3" id="KW-1185">Reference proteome</keyword>
<evidence type="ECO:0000313" key="2">
    <source>
        <dbReference type="EMBL" id="SIT48903.1"/>
    </source>
</evidence>
<evidence type="ECO:0000256" key="1">
    <source>
        <dbReference type="SAM" id="MobiDB-lite"/>
    </source>
</evidence>
<accession>A0A1N7SNF6</accession>
<feature type="region of interest" description="Disordered" evidence="1">
    <location>
        <begin position="90"/>
        <end position="125"/>
    </location>
</feature>
<evidence type="ECO:0000313" key="3">
    <source>
        <dbReference type="Proteomes" id="UP000187012"/>
    </source>
</evidence>
<organism evidence="2 3">
    <name type="scientific">Paraburkholderia ribeironis</name>
    <dbReference type="NCBI Taxonomy" id="1247936"/>
    <lineage>
        <taxon>Bacteria</taxon>
        <taxon>Pseudomonadati</taxon>
        <taxon>Pseudomonadota</taxon>
        <taxon>Betaproteobacteria</taxon>
        <taxon>Burkholderiales</taxon>
        <taxon>Burkholderiaceae</taxon>
        <taxon>Paraburkholderia</taxon>
    </lineage>
</organism>
<protein>
    <submittedName>
        <fullName evidence="2">Uncharacterized protein</fullName>
    </submittedName>
</protein>
<name>A0A1N7SNF6_9BURK</name>
<proteinExistence type="predicted"/>
<reference evidence="2 3" key="1">
    <citation type="submission" date="2016-12" db="EMBL/GenBank/DDBJ databases">
        <authorList>
            <person name="Song W.-J."/>
            <person name="Kurnit D.M."/>
        </authorList>
    </citation>
    <scope>NUCLEOTIDE SEQUENCE [LARGE SCALE GENOMIC DNA]</scope>
    <source>
        <strain evidence="2 3">STM7296</strain>
    </source>
</reference>
<dbReference type="EMBL" id="CYGX02000117">
    <property type="protein sequence ID" value="SIT48903.1"/>
    <property type="molecule type" value="Genomic_DNA"/>
</dbReference>
<feature type="region of interest" description="Disordered" evidence="1">
    <location>
        <begin position="26"/>
        <end position="49"/>
    </location>
</feature>
<dbReference type="Proteomes" id="UP000187012">
    <property type="component" value="Unassembled WGS sequence"/>
</dbReference>
<feature type="compositionally biased region" description="Low complexity" evidence="1">
    <location>
        <begin position="29"/>
        <end position="38"/>
    </location>
</feature>